<feature type="compositionally biased region" description="Polar residues" evidence="2">
    <location>
        <begin position="381"/>
        <end position="395"/>
    </location>
</feature>
<dbReference type="SFLD" id="SFLDG01082">
    <property type="entry name" value="B12-binding_domain_containing"/>
    <property type="match status" value="1"/>
</dbReference>
<proteinExistence type="inferred from homology"/>
<organism evidence="4 5">
    <name type="scientific">Candidatus Haliotispira prima</name>
    <dbReference type="NCBI Taxonomy" id="3034016"/>
    <lineage>
        <taxon>Bacteria</taxon>
        <taxon>Pseudomonadati</taxon>
        <taxon>Spirochaetota</taxon>
        <taxon>Spirochaetia</taxon>
        <taxon>Spirochaetales</taxon>
        <taxon>Spirochaetaceae</taxon>
        <taxon>Candidatus Haliotispira</taxon>
    </lineage>
</organism>
<dbReference type="InterPro" id="IPR058240">
    <property type="entry name" value="rSAM_sf"/>
</dbReference>
<name>A0ABY8MHB0_9SPIO</name>
<evidence type="ECO:0000313" key="5">
    <source>
        <dbReference type="Proteomes" id="UP001228690"/>
    </source>
</evidence>
<comment type="similarity">
    <text evidence="1">Belongs to the anaerobic coproporphyrinogen-III oxidase family. HemW subfamily.</text>
</comment>
<dbReference type="PANTHER" id="PTHR13932">
    <property type="entry name" value="COPROPORPHYRINIGEN III OXIDASE"/>
    <property type="match status" value="1"/>
</dbReference>
<dbReference type="Gene3D" id="3.30.750.200">
    <property type="match status" value="1"/>
</dbReference>
<dbReference type="SFLD" id="SFLDS00029">
    <property type="entry name" value="Radical_SAM"/>
    <property type="match status" value="1"/>
</dbReference>
<dbReference type="InterPro" id="IPR007197">
    <property type="entry name" value="rSAM"/>
</dbReference>
<evidence type="ECO:0000259" key="3">
    <source>
        <dbReference type="SMART" id="SM00729"/>
    </source>
</evidence>
<dbReference type="CDD" id="cd01335">
    <property type="entry name" value="Radical_SAM"/>
    <property type="match status" value="1"/>
</dbReference>
<dbReference type="InterPro" id="IPR034505">
    <property type="entry name" value="Coproporphyrinogen-III_oxidase"/>
</dbReference>
<protein>
    <submittedName>
        <fullName evidence="4">Coproporphyrinogen-III oxidase family protein</fullName>
    </submittedName>
</protein>
<dbReference type="SFLD" id="SFLDF00562">
    <property type="entry name" value="HemN-like__clustered_with_heat"/>
    <property type="match status" value="1"/>
</dbReference>
<evidence type="ECO:0000313" key="4">
    <source>
        <dbReference type="EMBL" id="WGK68715.1"/>
    </source>
</evidence>
<dbReference type="Proteomes" id="UP001228690">
    <property type="component" value="Chromosome"/>
</dbReference>
<sequence length="461" mass="53295">MPVPNFYPNFYPKALYIHVPFCAGRCPYCDFYVIVSRDETMHFQFVRRLTEQLDHYLEQRPDLLSRLETVFLGGGTPSLLGAGALTLLLRELETRLRQSGHGGLSQLTELSMESNPELIHRDSLKLWQELGIGRLSIGLQSHNDRLLRFMGRRSSRRDHEDLGSVLQKYFAGEYSFDFIYGIPGQTLRDIQDSLDFIRHYQPHHVSYYELGIEDETLFGKWQNEGRLRKPDSEQSEKQFFLLSDTMDSLGYRRYEVSNFARPRPGGTDTPLGETLYSSKHNEMYWRWQPYLGLGPSAVGAALLSPIAIPEPGPADQMAVVWRMQGTKGPKGWHNYLKSADFGVECSLLPPRESLWEYLLMALRLRRGIDALEFVDLFQPQQSSRGSQSEGPQSKESQNKRPLQARQQLERRLQTMLPQTMQSYANFFSWKTEAETVYLRLDEHSFDLQGAFLRAAYRELEL</sequence>
<dbReference type="InterPro" id="IPR006638">
    <property type="entry name" value="Elp3/MiaA/NifB-like_rSAM"/>
</dbReference>
<dbReference type="InterPro" id="IPR004559">
    <property type="entry name" value="HemW-like"/>
</dbReference>
<dbReference type="SUPFAM" id="SSF102114">
    <property type="entry name" value="Radical SAM enzymes"/>
    <property type="match status" value="1"/>
</dbReference>
<evidence type="ECO:0000256" key="1">
    <source>
        <dbReference type="ARBA" id="ARBA00006100"/>
    </source>
</evidence>
<reference evidence="4 5" key="1">
    <citation type="submission" date="2023-04" db="EMBL/GenBank/DDBJ databases">
        <title>Spirochaete genome identified in red abalone sample constitutes a novel genus.</title>
        <authorList>
            <person name="Sharma S.P."/>
            <person name="Purcell C.M."/>
            <person name="Hyde J.R."/>
            <person name="Severin A.J."/>
        </authorList>
    </citation>
    <scope>NUCLEOTIDE SEQUENCE [LARGE SCALE GENOMIC DNA]</scope>
    <source>
        <strain evidence="4 5">SP-2023</strain>
    </source>
</reference>
<dbReference type="SFLD" id="SFLDG01065">
    <property type="entry name" value="anaerobic_coproporphyrinogen-I"/>
    <property type="match status" value="1"/>
</dbReference>
<evidence type="ECO:0000256" key="2">
    <source>
        <dbReference type="SAM" id="MobiDB-lite"/>
    </source>
</evidence>
<dbReference type="EMBL" id="CP123443">
    <property type="protein sequence ID" value="WGK68715.1"/>
    <property type="molecule type" value="Genomic_DNA"/>
</dbReference>
<accession>A0ABY8MHB0</accession>
<dbReference type="Pfam" id="PF04055">
    <property type="entry name" value="Radical_SAM"/>
    <property type="match status" value="1"/>
</dbReference>
<gene>
    <name evidence="4" type="ORF">P0082_09525</name>
</gene>
<feature type="region of interest" description="Disordered" evidence="2">
    <location>
        <begin position="381"/>
        <end position="405"/>
    </location>
</feature>
<keyword evidence="5" id="KW-1185">Reference proteome</keyword>
<feature type="domain" description="Elp3/MiaA/NifB-like radical SAM core" evidence="3">
    <location>
        <begin position="12"/>
        <end position="241"/>
    </location>
</feature>
<dbReference type="SMART" id="SM00729">
    <property type="entry name" value="Elp3"/>
    <property type="match status" value="1"/>
</dbReference>
<dbReference type="PANTHER" id="PTHR13932:SF5">
    <property type="entry name" value="RADICAL S-ADENOSYL METHIONINE DOMAIN-CONTAINING PROTEIN 1, MITOCHONDRIAL"/>
    <property type="match status" value="1"/>
</dbReference>
<dbReference type="RefSeq" id="WP_326926901.1">
    <property type="nucleotide sequence ID" value="NZ_CP123443.1"/>
</dbReference>